<comment type="caution">
    <text evidence="6">The sequence shown here is derived from an EMBL/GenBank/DDBJ whole genome shotgun (WGS) entry which is preliminary data.</text>
</comment>
<feature type="domain" description="Nudix hydrolase" evidence="5">
    <location>
        <begin position="6"/>
        <end position="149"/>
    </location>
</feature>
<dbReference type="CDD" id="cd03671">
    <property type="entry name" value="NUDIX_Ap4A_hydrolase_plant_like"/>
    <property type="match status" value="1"/>
</dbReference>
<evidence type="ECO:0000256" key="2">
    <source>
        <dbReference type="ARBA" id="ARBA00001946"/>
    </source>
</evidence>
<dbReference type="PRINTS" id="PR00502">
    <property type="entry name" value="NUDIXFAMILY"/>
</dbReference>
<dbReference type="Gene3D" id="3.90.79.10">
    <property type="entry name" value="Nucleoside Triphosphate Pyrophosphohydrolase"/>
    <property type="match status" value="1"/>
</dbReference>
<dbReference type="PANTHER" id="PTHR43046:SF14">
    <property type="entry name" value="MUTT_NUDIX FAMILY PROTEIN"/>
    <property type="match status" value="1"/>
</dbReference>
<accession>A0A6M0JWW6</accession>
<dbReference type="PANTHER" id="PTHR43046">
    <property type="entry name" value="GDP-MANNOSE MANNOSYL HYDROLASE"/>
    <property type="match status" value="1"/>
</dbReference>
<dbReference type="EMBL" id="JAAIJQ010000020">
    <property type="protein sequence ID" value="NEV62000.1"/>
    <property type="molecule type" value="Genomic_DNA"/>
</dbReference>
<dbReference type="InterPro" id="IPR022927">
    <property type="entry name" value="RppH"/>
</dbReference>
<evidence type="ECO:0000256" key="3">
    <source>
        <dbReference type="ARBA" id="ARBA00022801"/>
    </source>
</evidence>
<dbReference type="PROSITE" id="PS00893">
    <property type="entry name" value="NUDIX_BOX"/>
    <property type="match status" value="1"/>
</dbReference>
<dbReference type="NCBIfam" id="NF001937">
    <property type="entry name" value="PRK00714.1-4"/>
    <property type="match status" value="1"/>
</dbReference>
<dbReference type="SUPFAM" id="SSF55811">
    <property type="entry name" value="Nudix"/>
    <property type="match status" value="1"/>
</dbReference>
<dbReference type="FunFam" id="3.90.79.10:FF:000001">
    <property type="entry name" value="RNA pyrophosphohydrolase"/>
    <property type="match status" value="1"/>
</dbReference>
<comment type="similarity">
    <text evidence="4">Belongs to the Nudix hydrolase family. RppH subfamily.</text>
</comment>
<dbReference type="AlphaFoldDB" id="A0A6M0JWW6"/>
<keyword evidence="7" id="KW-1185">Reference proteome</keyword>
<dbReference type="InterPro" id="IPR000086">
    <property type="entry name" value="NUDIX_hydrolase_dom"/>
</dbReference>
<reference evidence="6 7" key="1">
    <citation type="submission" date="2020-02" db="EMBL/GenBank/DDBJ databases">
        <title>Genome sequences of Thiorhodococcus mannitoliphagus and Thiorhodococcus minor, purple sulfur photosynthetic bacteria in the gammaproteobacterial family, Chromatiaceae.</title>
        <authorList>
            <person name="Aviles F.A."/>
            <person name="Meyer T.E."/>
            <person name="Kyndt J.A."/>
        </authorList>
    </citation>
    <scope>NUCLEOTIDE SEQUENCE [LARGE SCALE GENOMIC DNA]</scope>
    <source>
        <strain evidence="6 7">DSM 11518</strain>
    </source>
</reference>
<evidence type="ECO:0000256" key="1">
    <source>
        <dbReference type="ARBA" id="ARBA00001936"/>
    </source>
</evidence>
<dbReference type="InterPro" id="IPR015797">
    <property type="entry name" value="NUDIX_hydrolase-like_dom_sf"/>
</dbReference>
<dbReference type="RefSeq" id="WP_164452472.1">
    <property type="nucleotide sequence ID" value="NZ_JAAIJQ010000020.1"/>
</dbReference>
<dbReference type="PROSITE" id="PS51462">
    <property type="entry name" value="NUDIX"/>
    <property type="match status" value="1"/>
</dbReference>
<comment type="function">
    <text evidence="4">Accelerates the degradation of transcripts by removing pyrophosphate from the 5'-end of triphosphorylated RNA, leading to a more labile monophosphorylated state that can stimulate subsequent ribonuclease cleavage.</text>
</comment>
<comment type="cofactor">
    <cofactor evidence="4">
        <name>a divalent metal cation</name>
        <dbReference type="ChEBI" id="CHEBI:60240"/>
    </cofactor>
</comment>
<dbReference type="Pfam" id="PF00293">
    <property type="entry name" value="NUDIX"/>
    <property type="match status" value="1"/>
</dbReference>
<evidence type="ECO:0000313" key="7">
    <source>
        <dbReference type="Proteomes" id="UP000483379"/>
    </source>
</evidence>
<proteinExistence type="inferred from homology"/>
<feature type="short sequence motif" description="Nudix box" evidence="4">
    <location>
        <begin position="38"/>
        <end position="59"/>
    </location>
</feature>
<dbReference type="EC" id="3.6.1.-" evidence="4"/>
<dbReference type="InterPro" id="IPR020084">
    <property type="entry name" value="NUDIX_hydrolase_CS"/>
</dbReference>
<dbReference type="Proteomes" id="UP000483379">
    <property type="component" value="Unassembled WGS sequence"/>
</dbReference>
<dbReference type="GO" id="GO:0034353">
    <property type="term" value="F:mRNA 5'-diphosphatase activity"/>
    <property type="evidence" value="ECO:0007669"/>
    <property type="project" value="UniProtKB-ARBA"/>
</dbReference>
<dbReference type="NCBIfam" id="NF001938">
    <property type="entry name" value="PRK00714.1-5"/>
    <property type="match status" value="1"/>
</dbReference>
<evidence type="ECO:0000313" key="6">
    <source>
        <dbReference type="EMBL" id="NEV62000.1"/>
    </source>
</evidence>
<keyword evidence="3 4" id="KW-0378">Hydrolase</keyword>
<evidence type="ECO:0000256" key="4">
    <source>
        <dbReference type="HAMAP-Rule" id="MF_00298"/>
    </source>
</evidence>
<gene>
    <name evidence="4" type="primary">rppH</name>
    <name evidence="4" type="synonym">nudH</name>
    <name evidence="6" type="ORF">G3446_08870</name>
</gene>
<dbReference type="InterPro" id="IPR020476">
    <property type="entry name" value="Nudix_hydrolase"/>
</dbReference>
<organism evidence="6 7">
    <name type="scientific">Thiorhodococcus minor</name>
    <dbReference type="NCBI Taxonomy" id="57489"/>
    <lineage>
        <taxon>Bacteria</taxon>
        <taxon>Pseudomonadati</taxon>
        <taxon>Pseudomonadota</taxon>
        <taxon>Gammaproteobacteria</taxon>
        <taxon>Chromatiales</taxon>
        <taxon>Chromatiaceae</taxon>
        <taxon>Thiorhodococcus</taxon>
    </lineage>
</organism>
<evidence type="ECO:0000259" key="5">
    <source>
        <dbReference type="PROSITE" id="PS51462"/>
    </source>
</evidence>
<dbReference type="HAMAP" id="MF_00298">
    <property type="entry name" value="Nudix_RppH"/>
    <property type="match status" value="1"/>
</dbReference>
<comment type="cofactor">
    <cofactor evidence="2">
        <name>Mg(2+)</name>
        <dbReference type="ChEBI" id="CHEBI:18420"/>
    </cofactor>
</comment>
<protein>
    <recommendedName>
        <fullName evidence="4">RNA pyrophosphohydrolase</fullName>
        <ecNumber evidence="4">3.6.1.-</ecNumber>
    </recommendedName>
    <alternativeName>
        <fullName evidence="4">(Di)nucleoside polyphosphate hydrolase</fullName>
    </alternativeName>
</protein>
<name>A0A6M0JWW6_9GAMM</name>
<sequence length="179" mass="21483">MIDRDGFRPNVGIILSNRDRRLFWGRRVGQNAWQFPQGGINPSETPEEAMYRELEEEVGLREEQVTILGSTRGWLRYHLPKRYIRRHCGPTCIGQKQIWFMLRVDCGEDAFCLDHTDKPEFDAWRWVRYWQPLYEVVYFKRHVYQQALEELAPTLYPEGVPERASPYRDSSRMMRQRCP</sequence>
<comment type="cofactor">
    <cofactor evidence="1">
        <name>Mn(2+)</name>
        <dbReference type="ChEBI" id="CHEBI:29035"/>
    </cofactor>
</comment>